<dbReference type="SUPFAM" id="SSF55811">
    <property type="entry name" value="Nudix"/>
    <property type="match status" value="1"/>
</dbReference>
<comment type="cofactor">
    <cofactor evidence="1">
        <name>Mg(2+)</name>
        <dbReference type="ChEBI" id="CHEBI:18420"/>
    </cofactor>
</comment>
<dbReference type="Proteomes" id="UP000515561">
    <property type="component" value="Chromosome"/>
</dbReference>
<organism evidence="3 4">
    <name type="scientific">Anaerocolumna cellulosilytica</name>
    <dbReference type="NCBI Taxonomy" id="433286"/>
    <lineage>
        <taxon>Bacteria</taxon>
        <taxon>Bacillati</taxon>
        <taxon>Bacillota</taxon>
        <taxon>Clostridia</taxon>
        <taxon>Lachnospirales</taxon>
        <taxon>Lachnospiraceae</taxon>
        <taxon>Anaerocolumna</taxon>
    </lineage>
</organism>
<proteinExistence type="predicted"/>
<gene>
    <name evidence="3" type="ORF">acsn021_22750</name>
</gene>
<dbReference type="PROSITE" id="PS00893">
    <property type="entry name" value="NUDIX_BOX"/>
    <property type="match status" value="1"/>
</dbReference>
<dbReference type="AlphaFoldDB" id="A0A6S6QY91"/>
<protein>
    <submittedName>
        <fullName evidence="3">DNA mismatch repair protein MutT</fullName>
    </submittedName>
</protein>
<dbReference type="PROSITE" id="PS51462">
    <property type="entry name" value="NUDIX"/>
    <property type="match status" value="1"/>
</dbReference>
<evidence type="ECO:0000313" key="3">
    <source>
        <dbReference type="EMBL" id="BCJ94706.1"/>
    </source>
</evidence>
<dbReference type="EMBL" id="AP023367">
    <property type="protein sequence ID" value="BCJ94706.1"/>
    <property type="molecule type" value="Genomic_DNA"/>
</dbReference>
<dbReference type="KEGG" id="acel:acsn021_22750"/>
<evidence type="ECO:0000313" key="4">
    <source>
        <dbReference type="Proteomes" id="UP000515561"/>
    </source>
</evidence>
<dbReference type="PANTHER" id="PTHR43046">
    <property type="entry name" value="GDP-MANNOSE MANNOSYL HYDROLASE"/>
    <property type="match status" value="1"/>
</dbReference>
<evidence type="ECO:0000256" key="2">
    <source>
        <dbReference type="ARBA" id="ARBA00022801"/>
    </source>
</evidence>
<reference evidence="3 4" key="1">
    <citation type="journal article" date="2016" name="Int. J. Syst. Evol. Microbiol.">
        <title>Descriptions of Anaerotaenia torta gen. nov., sp. nov. and Anaerocolumna cellulosilytica gen. nov., sp. nov. isolated from a methanogenic reactor of cattle waste.</title>
        <authorList>
            <person name="Uek A."/>
            <person name="Ohtaki Y."/>
            <person name="Kaku N."/>
            <person name="Ueki K."/>
        </authorList>
    </citation>
    <scope>NUCLEOTIDE SEQUENCE [LARGE SCALE GENOMIC DNA]</scope>
    <source>
        <strain evidence="3 4">SN021</strain>
    </source>
</reference>
<dbReference type="GO" id="GO:0016787">
    <property type="term" value="F:hydrolase activity"/>
    <property type="evidence" value="ECO:0007669"/>
    <property type="project" value="UniProtKB-KW"/>
</dbReference>
<dbReference type="InterPro" id="IPR000086">
    <property type="entry name" value="NUDIX_hydrolase_dom"/>
</dbReference>
<dbReference type="InterPro" id="IPR020084">
    <property type="entry name" value="NUDIX_hydrolase_CS"/>
</dbReference>
<evidence type="ECO:0000256" key="1">
    <source>
        <dbReference type="ARBA" id="ARBA00001946"/>
    </source>
</evidence>
<dbReference type="Gene3D" id="3.90.79.10">
    <property type="entry name" value="Nucleoside Triphosphate Pyrophosphohydrolase"/>
    <property type="match status" value="1"/>
</dbReference>
<keyword evidence="2" id="KW-0378">Hydrolase</keyword>
<dbReference type="InterPro" id="IPR015797">
    <property type="entry name" value="NUDIX_hydrolase-like_dom_sf"/>
</dbReference>
<keyword evidence="4" id="KW-1185">Reference proteome</keyword>
<sequence>MDRMIRNSAKALIIKDGKMLAIKIKDENEEWYIMPGGGQETEELLSKAVCREVAEELGMNVEAKELVFVIEGVHGERFHRVDMVFLCEYIGEIKNSVLHSDTNQVGFDWLEIKTLNHLPLYPSRLRRQIMNLYEGKEYKVYLGNEGIGDPEVTD</sequence>
<dbReference type="CDD" id="cd18880">
    <property type="entry name" value="NUDIX_ADPRase"/>
    <property type="match status" value="1"/>
</dbReference>
<dbReference type="Pfam" id="PF00293">
    <property type="entry name" value="NUDIX"/>
    <property type="match status" value="1"/>
</dbReference>
<accession>A0A6S6QY91</accession>
<dbReference type="RefSeq" id="WP_184089380.1">
    <property type="nucleotide sequence ID" value="NZ_AP023367.1"/>
</dbReference>
<name>A0A6S6QY91_9FIRM</name>
<dbReference type="PANTHER" id="PTHR43046:SF14">
    <property type="entry name" value="MUTT_NUDIX FAMILY PROTEIN"/>
    <property type="match status" value="1"/>
</dbReference>